<organism evidence="5 6">
    <name type="scientific">Sebaldella termitidis (strain ATCC 33386 / NCTC 11300)</name>
    <dbReference type="NCBI Taxonomy" id="526218"/>
    <lineage>
        <taxon>Bacteria</taxon>
        <taxon>Fusobacteriati</taxon>
        <taxon>Fusobacteriota</taxon>
        <taxon>Fusobacteriia</taxon>
        <taxon>Fusobacteriales</taxon>
        <taxon>Leptotrichiaceae</taxon>
        <taxon>Sebaldella</taxon>
    </lineage>
</organism>
<dbReference type="AlphaFoldDB" id="D1ARW0"/>
<dbReference type="SUPFAM" id="SSF52218">
    <property type="entry name" value="Flavoproteins"/>
    <property type="match status" value="1"/>
</dbReference>
<evidence type="ECO:0000259" key="4">
    <source>
        <dbReference type="PROSITE" id="PS51379"/>
    </source>
</evidence>
<dbReference type="HOGENOM" id="CLU_069541_0_0_0"/>
<dbReference type="PROSITE" id="PS51379">
    <property type="entry name" value="4FE4S_FER_2"/>
    <property type="match status" value="2"/>
</dbReference>
<dbReference type="EMBL" id="CP001739">
    <property type="protein sequence ID" value="ACZ10596.1"/>
    <property type="molecule type" value="Genomic_DNA"/>
</dbReference>
<name>D1ARW0_SEBTE</name>
<keyword evidence="6" id="KW-1185">Reference proteome</keyword>
<keyword evidence="3" id="KW-0411">Iron-sulfur</keyword>
<keyword evidence="2" id="KW-0408">Iron</keyword>
<evidence type="ECO:0000256" key="2">
    <source>
        <dbReference type="ARBA" id="ARBA00023004"/>
    </source>
</evidence>
<feature type="domain" description="4Fe-4S ferredoxin-type" evidence="4">
    <location>
        <begin position="227"/>
        <end position="253"/>
    </location>
</feature>
<dbReference type="PROSITE" id="PS00198">
    <property type="entry name" value="4FE4S_FER_1"/>
    <property type="match status" value="2"/>
</dbReference>
<dbReference type="Gene3D" id="3.40.50.360">
    <property type="match status" value="1"/>
</dbReference>
<dbReference type="eggNOG" id="COG0716">
    <property type="taxonomic scope" value="Bacteria"/>
</dbReference>
<proteinExistence type="predicted"/>
<evidence type="ECO:0000313" key="6">
    <source>
        <dbReference type="Proteomes" id="UP000000845"/>
    </source>
</evidence>
<dbReference type="GO" id="GO:0051536">
    <property type="term" value="F:iron-sulfur cluster binding"/>
    <property type="evidence" value="ECO:0007669"/>
    <property type="project" value="UniProtKB-KW"/>
</dbReference>
<sequence length="276" mass="30726">MVKYSAIESNIENGGSVLMEYNHMKEIYFSPTGTTKTIVNEITKYFSRKKEEYDLLNNPPEEEISFGNEDFVVVGMPVYAGRIPAVCAESLSKIKGNNTPVIAAVIYGNRDYDDALLELKTILGENGFIVISAGAFIAQHSIFPGVGYLRPDIKDKQAVRRFAKDSCEKFESIPDIKEINFEVKGNFPYREPAAIPLNPSVQKTCRKCGLCAGICPVNAISTEQPEKINRKVCIRCTACFTACPTNSRGFSGVRYALASKIFEKKFSARREPEVFL</sequence>
<dbReference type="Pfam" id="PF12838">
    <property type="entry name" value="Fer4_7"/>
    <property type="match status" value="1"/>
</dbReference>
<protein>
    <submittedName>
        <fullName evidence="5">4Fe-4S ferredoxin iron-sulfur binding domain protein</fullName>
    </submittedName>
</protein>
<reference evidence="6" key="1">
    <citation type="submission" date="2009-09" db="EMBL/GenBank/DDBJ databases">
        <title>The complete chromosome of Sebaldella termitidis ATCC 33386.</title>
        <authorList>
            <consortium name="US DOE Joint Genome Institute (JGI-PGF)"/>
            <person name="Lucas S."/>
            <person name="Copeland A."/>
            <person name="Lapidus A."/>
            <person name="Glavina del Rio T."/>
            <person name="Dalin E."/>
            <person name="Tice H."/>
            <person name="Bruce D."/>
            <person name="Goodwin L."/>
            <person name="Pitluck S."/>
            <person name="Kyrpides N."/>
            <person name="Mavromatis K."/>
            <person name="Ivanova N."/>
            <person name="Mikhailova N."/>
            <person name="Sims D."/>
            <person name="Meincke L."/>
            <person name="Brettin T."/>
            <person name="Detter J.C."/>
            <person name="Han C."/>
            <person name="Larimer F."/>
            <person name="Land M."/>
            <person name="Hauser L."/>
            <person name="Markowitz V."/>
            <person name="Cheng J.F."/>
            <person name="Hugenholtz P."/>
            <person name="Woyke T."/>
            <person name="Wu D."/>
            <person name="Eisen J.A."/>
        </authorList>
    </citation>
    <scope>NUCLEOTIDE SEQUENCE [LARGE SCALE GENOMIC DNA]</scope>
    <source>
        <strain evidence="6">ATCC 33386 / NCTC 11300</strain>
    </source>
</reference>
<dbReference type="KEGG" id="str:Sterm_3762"/>
<evidence type="ECO:0000256" key="3">
    <source>
        <dbReference type="ARBA" id="ARBA00023014"/>
    </source>
</evidence>
<feature type="domain" description="4Fe-4S ferredoxin-type" evidence="4">
    <location>
        <begin position="193"/>
        <end position="225"/>
    </location>
</feature>
<dbReference type="InterPro" id="IPR029039">
    <property type="entry name" value="Flavoprotein-like_sf"/>
</dbReference>
<dbReference type="GO" id="GO:0046872">
    <property type="term" value="F:metal ion binding"/>
    <property type="evidence" value="ECO:0007669"/>
    <property type="project" value="UniProtKB-KW"/>
</dbReference>
<dbReference type="Gene3D" id="3.30.70.20">
    <property type="match status" value="1"/>
</dbReference>
<dbReference type="Proteomes" id="UP000000845">
    <property type="component" value="Chromosome"/>
</dbReference>
<dbReference type="RefSeq" id="WP_012863178.1">
    <property type="nucleotide sequence ID" value="NC_013517.1"/>
</dbReference>
<dbReference type="eggNOG" id="COG2768">
    <property type="taxonomic scope" value="Bacteria"/>
</dbReference>
<evidence type="ECO:0000313" key="5">
    <source>
        <dbReference type="EMBL" id="ACZ10596.1"/>
    </source>
</evidence>
<dbReference type="SUPFAM" id="SSF54862">
    <property type="entry name" value="4Fe-4S ferredoxins"/>
    <property type="match status" value="1"/>
</dbReference>
<dbReference type="STRING" id="526218.Sterm_3762"/>
<reference evidence="5 6" key="2">
    <citation type="journal article" date="2010" name="Stand. Genomic Sci.">
        <title>Complete genome sequence of Sebaldella termitidis type strain (NCTC 11300).</title>
        <authorList>
            <person name="Harmon-Smith M."/>
            <person name="Celia L."/>
            <person name="Chertkov O."/>
            <person name="Lapidus A."/>
            <person name="Copeland A."/>
            <person name="Glavina Del Rio T."/>
            <person name="Nolan M."/>
            <person name="Lucas S."/>
            <person name="Tice H."/>
            <person name="Cheng J.F."/>
            <person name="Han C."/>
            <person name="Detter J.C."/>
            <person name="Bruce D."/>
            <person name="Goodwin L."/>
            <person name="Pitluck S."/>
            <person name="Pati A."/>
            <person name="Liolios K."/>
            <person name="Ivanova N."/>
            <person name="Mavromatis K."/>
            <person name="Mikhailova N."/>
            <person name="Chen A."/>
            <person name="Palaniappan K."/>
            <person name="Land M."/>
            <person name="Hauser L."/>
            <person name="Chang Y.J."/>
            <person name="Jeffries C.D."/>
            <person name="Brettin T."/>
            <person name="Goker M."/>
            <person name="Beck B."/>
            <person name="Bristow J."/>
            <person name="Eisen J.A."/>
            <person name="Markowitz V."/>
            <person name="Hugenholtz P."/>
            <person name="Kyrpides N.C."/>
            <person name="Klenk H.P."/>
            <person name="Chen F."/>
        </authorList>
    </citation>
    <scope>NUCLEOTIDE SEQUENCE [LARGE SCALE GENOMIC DNA]</scope>
    <source>
        <strain evidence="6">ATCC 33386 / NCTC 11300</strain>
    </source>
</reference>
<gene>
    <name evidence="5" type="ordered locus">Sterm_3762</name>
</gene>
<dbReference type="InterPro" id="IPR017900">
    <property type="entry name" value="4Fe4S_Fe_S_CS"/>
</dbReference>
<keyword evidence="1" id="KW-0479">Metal-binding</keyword>
<accession>D1ARW0</accession>
<dbReference type="InterPro" id="IPR017896">
    <property type="entry name" value="4Fe4S_Fe-S-bd"/>
</dbReference>
<evidence type="ECO:0000256" key="1">
    <source>
        <dbReference type="ARBA" id="ARBA00022723"/>
    </source>
</evidence>